<dbReference type="Proteomes" id="UP000095286">
    <property type="component" value="Unplaced"/>
</dbReference>
<sequence>MNFKTITALIAFLIGSASAQYYYSPYAASYAYGYPYAPVAVAPAVVPSSFAPVVYGWGSNKGKGGAEKPAEDVKLTNN</sequence>
<name>A0AC35TMY9_9BILA</name>
<dbReference type="WBParaSite" id="RSKR_0000230300.1">
    <property type="protein sequence ID" value="RSKR_0000230300.1"/>
    <property type="gene ID" value="RSKR_0000230300"/>
</dbReference>
<protein>
    <submittedName>
        <fullName evidence="2">Neuropeptide-like 4</fullName>
    </submittedName>
</protein>
<proteinExistence type="predicted"/>
<accession>A0AC35TMY9</accession>
<evidence type="ECO:0000313" key="2">
    <source>
        <dbReference type="WBParaSite" id="RSKR_0000230300.1"/>
    </source>
</evidence>
<organism evidence="1 2">
    <name type="scientific">Rhabditophanes sp. KR3021</name>
    <dbReference type="NCBI Taxonomy" id="114890"/>
    <lineage>
        <taxon>Eukaryota</taxon>
        <taxon>Metazoa</taxon>
        <taxon>Ecdysozoa</taxon>
        <taxon>Nematoda</taxon>
        <taxon>Chromadorea</taxon>
        <taxon>Rhabditida</taxon>
        <taxon>Tylenchina</taxon>
        <taxon>Panagrolaimomorpha</taxon>
        <taxon>Strongyloidoidea</taxon>
        <taxon>Alloionematidae</taxon>
        <taxon>Rhabditophanes</taxon>
    </lineage>
</organism>
<evidence type="ECO:0000313" key="1">
    <source>
        <dbReference type="Proteomes" id="UP000095286"/>
    </source>
</evidence>
<reference evidence="2" key="1">
    <citation type="submission" date="2016-11" db="UniProtKB">
        <authorList>
            <consortium name="WormBaseParasite"/>
        </authorList>
    </citation>
    <scope>IDENTIFICATION</scope>
    <source>
        <strain evidence="2">KR3021</strain>
    </source>
</reference>